<organism evidence="2 3">
    <name type="scientific">Candidatus Pseudomonas adelgestsugas</name>
    <dbReference type="NCBI Taxonomy" id="1302376"/>
    <lineage>
        <taxon>Bacteria</taxon>
        <taxon>Pseudomonadati</taxon>
        <taxon>Pseudomonadota</taxon>
        <taxon>Gammaproteobacteria</taxon>
        <taxon>Pseudomonadales</taxon>
        <taxon>Pseudomonadaceae</taxon>
        <taxon>Pseudomonas</taxon>
    </lineage>
</organism>
<feature type="transmembrane region" description="Helical" evidence="1">
    <location>
        <begin position="61"/>
        <end position="79"/>
    </location>
</feature>
<reference evidence="2 3" key="1">
    <citation type="journal article" date="2018" name="Genome Biol. Evol.">
        <title>Partnering With a Pest: Genomes of Hemlock Woolly Adelgid Symbionts Reveal Atypical Nutritional Provisioning Patterns in Dual-Obligate Bacteria.</title>
        <authorList>
            <person name="Weglarz K.M."/>
            <person name="Havill N.P."/>
            <person name="Burke G.R."/>
            <person name="von Dohlen C.D."/>
        </authorList>
    </citation>
    <scope>NUCLEOTIDE SEQUENCE [LARGE SCALE GENOMIC DNA]</scope>
    <source>
        <strain evidence="2 3">HWA_ENA</strain>
    </source>
</reference>
<keyword evidence="3" id="KW-1185">Reference proteome</keyword>
<accession>A0ABX5R795</accession>
<evidence type="ECO:0000256" key="1">
    <source>
        <dbReference type="SAM" id="Phobius"/>
    </source>
</evidence>
<gene>
    <name evidence="2" type="ORF">C3B55_00155</name>
</gene>
<name>A0ABX5R795_9PSED</name>
<evidence type="ECO:0000313" key="2">
    <source>
        <dbReference type="EMBL" id="QAX81522.1"/>
    </source>
</evidence>
<keyword evidence="1" id="KW-0812">Transmembrane</keyword>
<protein>
    <submittedName>
        <fullName evidence="2">Uncharacterized protein</fullName>
    </submittedName>
</protein>
<keyword evidence="1" id="KW-1133">Transmembrane helix</keyword>
<feature type="transmembrane region" description="Helical" evidence="1">
    <location>
        <begin position="6"/>
        <end position="27"/>
    </location>
</feature>
<proteinExistence type="predicted"/>
<keyword evidence="1" id="KW-0472">Membrane</keyword>
<evidence type="ECO:0000313" key="3">
    <source>
        <dbReference type="Proteomes" id="UP000288953"/>
    </source>
</evidence>
<sequence length="87" mass="10167">MVLGESIAVWRPVWLAPIRLILLRFLFHNRFADVILSIYTMPTTQLYLVISYLFIIKCAPLDIITCLLSGVLWCFHFRFKDLAVSHL</sequence>
<dbReference type="Proteomes" id="UP000288953">
    <property type="component" value="Chromosome"/>
</dbReference>
<feature type="transmembrane region" description="Helical" evidence="1">
    <location>
        <begin position="34"/>
        <end position="55"/>
    </location>
</feature>
<dbReference type="EMBL" id="CP026512">
    <property type="protein sequence ID" value="QAX81522.1"/>
    <property type="molecule type" value="Genomic_DNA"/>
</dbReference>